<dbReference type="SUPFAM" id="SSF55874">
    <property type="entry name" value="ATPase domain of HSP90 chaperone/DNA topoisomerase II/histidine kinase"/>
    <property type="match status" value="1"/>
</dbReference>
<dbReference type="SMART" id="SM00091">
    <property type="entry name" value="PAS"/>
    <property type="match status" value="4"/>
</dbReference>
<dbReference type="PANTHER" id="PTHR43304">
    <property type="entry name" value="PHYTOCHROME-LIKE PROTEIN CPH1"/>
    <property type="match status" value="1"/>
</dbReference>
<feature type="domain" description="Histidine kinase" evidence="8">
    <location>
        <begin position="931"/>
        <end position="1145"/>
    </location>
</feature>
<feature type="domain" description="Response regulatory" evidence="9">
    <location>
        <begin position="30"/>
        <end position="147"/>
    </location>
</feature>
<evidence type="ECO:0000256" key="6">
    <source>
        <dbReference type="PROSITE-ProRule" id="PRU00169"/>
    </source>
</evidence>
<dbReference type="SMART" id="SM00065">
    <property type="entry name" value="GAF"/>
    <property type="match status" value="1"/>
</dbReference>
<dbReference type="InterPro" id="IPR013656">
    <property type="entry name" value="PAS_4"/>
</dbReference>
<dbReference type="Gene3D" id="2.10.70.100">
    <property type="match status" value="1"/>
</dbReference>
<dbReference type="InterPro" id="IPR036097">
    <property type="entry name" value="HisK_dim/P_sf"/>
</dbReference>
<evidence type="ECO:0000256" key="2">
    <source>
        <dbReference type="ARBA" id="ARBA00012438"/>
    </source>
</evidence>
<dbReference type="PROSITE" id="PS50112">
    <property type="entry name" value="PAS"/>
    <property type="match status" value="2"/>
</dbReference>
<evidence type="ECO:0000259" key="8">
    <source>
        <dbReference type="PROSITE" id="PS50109"/>
    </source>
</evidence>
<dbReference type="PROSITE" id="PS50110">
    <property type="entry name" value="RESPONSE_REGULATORY"/>
    <property type="match status" value="1"/>
</dbReference>
<dbReference type="InterPro" id="IPR035965">
    <property type="entry name" value="PAS-like_dom_sf"/>
</dbReference>
<dbReference type="Pfam" id="PF08448">
    <property type="entry name" value="PAS_4"/>
    <property type="match status" value="3"/>
</dbReference>
<evidence type="ECO:0000256" key="3">
    <source>
        <dbReference type="ARBA" id="ARBA00022553"/>
    </source>
</evidence>
<dbReference type="InterPro" id="IPR003018">
    <property type="entry name" value="GAF"/>
</dbReference>
<evidence type="ECO:0000256" key="1">
    <source>
        <dbReference type="ARBA" id="ARBA00000085"/>
    </source>
</evidence>
<dbReference type="PRINTS" id="PR00344">
    <property type="entry name" value="BCTRLSENSOR"/>
</dbReference>
<dbReference type="SUPFAM" id="SSF55781">
    <property type="entry name" value="GAF domain-like"/>
    <property type="match status" value="1"/>
</dbReference>
<feature type="domain" description="PAC" evidence="11">
    <location>
        <begin position="843"/>
        <end position="895"/>
    </location>
</feature>
<dbReference type="Proteomes" id="UP001611383">
    <property type="component" value="Chromosome"/>
</dbReference>
<keyword evidence="4" id="KW-0808">Transferase</keyword>
<evidence type="ECO:0000259" key="11">
    <source>
        <dbReference type="PROSITE" id="PS50113"/>
    </source>
</evidence>
<evidence type="ECO:0000259" key="9">
    <source>
        <dbReference type="PROSITE" id="PS50110"/>
    </source>
</evidence>
<dbReference type="PROSITE" id="PS50109">
    <property type="entry name" value="HIS_KIN"/>
    <property type="match status" value="1"/>
</dbReference>
<keyword evidence="7" id="KW-0175">Coiled coil</keyword>
<dbReference type="NCBIfam" id="TIGR00229">
    <property type="entry name" value="sensory_box"/>
    <property type="match status" value="2"/>
</dbReference>
<dbReference type="Gene3D" id="3.30.450.40">
    <property type="match status" value="1"/>
</dbReference>
<dbReference type="SMART" id="SM00387">
    <property type="entry name" value="HATPase_c"/>
    <property type="match status" value="1"/>
</dbReference>
<dbReference type="PANTHER" id="PTHR43304:SF1">
    <property type="entry name" value="PAC DOMAIN-CONTAINING PROTEIN"/>
    <property type="match status" value="1"/>
</dbReference>
<dbReference type="Gene3D" id="1.10.287.130">
    <property type="match status" value="1"/>
</dbReference>
<dbReference type="CDD" id="cd00130">
    <property type="entry name" value="PAS"/>
    <property type="match status" value="2"/>
</dbReference>
<dbReference type="Pfam" id="PF00512">
    <property type="entry name" value="HisKA"/>
    <property type="match status" value="1"/>
</dbReference>
<dbReference type="InterPro" id="IPR000014">
    <property type="entry name" value="PAS"/>
</dbReference>
<dbReference type="InterPro" id="IPR001789">
    <property type="entry name" value="Sig_transdc_resp-reg_receiver"/>
</dbReference>
<keyword evidence="5" id="KW-0418">Kinase</keyword>
<accession>A0ABY9WH06</accession>
<comment type="catalytic activity">
    <reaction evidence="1">
        <text>ATP + protein L-histidine = ADP + protein N-phospho-L-histidine.</text>
        <dbReference type="EC" id="2.7.13.3"/>
    </reaction>
</comment>
<dbReference type="InterPro" id="IPR052162">
    <property type="entry name" value="Sensor_kinase/Photoreceptor"/>
</dbReference>
<feature type="domain" description="PAC" evidence="11">
    <location>
        <begin position="397"/>
        <end position="449"/>
    </location>
</feature>
<dbReference type="InterPro" id="IPR005467">
    <property type="entry name" value="His_kinase_dom"/>
</dbReference>
<organism evidence="12 13">
    <name type="scientific">Archangium minus</name>
    <dbReference type="NCBI Taxonomy" id="83450"/>
    <lineage>
        <taxon>Bacteria</taxon>
        <taxon>Pseudomonadati</taxon>
        <taxon>Myxococcota</taxon>
        <taxon>Myxococcia</taxon>
        <taxon>Myxococcales</taxon>
        <taxon>Cystobacterineae</taxon>
        <taxon>Archangiaceae</taxon>
        <taxon>Archangium</taxon>
    </lineage>
</organism>
<evidence type="ECO:0000259" key="10">
    <source>
        <dbReference type="PROSITE" id="PS50112"/>
    </source>
</evidence>
<feature type="coiled-coil region" evidence="7">
    <location>
        <begin position="883"/>
        <end position="924"/>
    </location>
</feature>
<protein>
    <recommendedName>
        <fullName evidence="2">histidine kinase</fullName>
        <ecNumber evidence="2">2.7.13.3</ecNumber>
    </recommendedName>
</protein>
<dbReference type="Pfam" id="PF00072">
    <property type="entry name" value="Response_reg"/>
    <property type="match status" value="1"/>
</dbReference>
<evidence type="ECO:0000256" key="7">
    <source>
        <dbReference type="SAM" id="Coils"/>
    </source>
</evidence>
<dbReference type="InterPro" id="IPR001610">
    <property type="entry name" value="PAC"/>
</dbReference>
<proteinExistence type="predicted"/>
<dbReference type="InterPro" id="IPR029016">
    <property type="entry name" value="GAF-like_dom_sf"/>
</dbReference>
<dbReference type="SMART" id="SM00448">
    <property type="entry name" value="REC"/>
    <property type="match status" value="1"/>
</dbReference>
<dbReference type="CDD" id="cd00082">
    <property type="entry name" value="HisKA"/>
    <property type="match status" value="1"/>
</dbReference>
<sequence>MAEPECYGVSYTMTVAAARPEAQGTPGQASVLLVDDDVANLAAVEAILAPLGQHLVKANSGQEALRRVLEMDFAAILMDVRLGDMSGVEVTSLLRQRVRNQRTPVLLMTAGDGDEREVLDAYAHGAVDFLRKPLVAPVLRAKVSVFVELHLARERMRLQEEALRVRERENLEGSHREMLHHLLMQAPAAISITRGPDFVFEFANPLYSQVMGRPMQLGKPLREVLPEVLSQPEVMAALRRVMETGESFQASEFPIWLDRQGNGKPVEFFFNLIYQAVLDPDGRPTGLLTFAVDVTGHVQARRRSERLAEELRLQTGALRTSEERLRLAITSTALGTWDFDILSGALRWDARCKELFGLPPEEEVTYERFLSLLHPEDRQPTDDAVQRSFDPEGRGGYDIEYRTVGTYDGVERWLRATGRAHFEQGRAVRFIGTVQDITERKRSEAERVGLLARERRRAELLKELAQTAVALNAADSLDAMLALTTERVRALVGSHQSVISLTEDGNWTQAINAVSLSDKYAAWRDYGEKTDGSGIYALVCRTNQPLRMTQAQLEAHPMWKGFGRHAATHPPMRGWLAVPLVGRDGKNLGLIQLSDKLEGDFTEEDELIVVQLAQLASVAVENQRLYQLAQTQRRNLFEALMQLPASFAVLRGPELAYEMCNRVYQQLTGGRPLLGIPARQALPELEGQGFFELLENVYRTGVAVQKQAVPTRWRRTPDSPLEEGFFNIAYQPLRDAEGKVEGIVAAAFEVTEQVLVRQKLEALAAELRESEQQFRFLADSIPQLVWIADTEGVVTWTNERWTDFTGVTTEQMRGWGWKAVHDPADVERVVSTWRRALTEGTPWVEQFRIRHKDGGFRWFLARAIPVRDTEGRIVRWFGTNTDIDEERRTVENLRRAEEEIRQLNASLEHRVRERTTQLQEANKELESFSYSVSHDLRAPLRHITGFAQLLDRRAGASLDDVSRGHLKTILTAAQQGGQLVDDLLAFSRMGRAELRQTRVDLNALVQEIRRELTTETSGREVEWRVSELPWVEADPSLLRQVLRNLLGNALKYTRPKPQTVIEVGAREEAGEVEIWVRDNGVGFEMQYVDKLFGVFQRLHTVEQFEGTGIGLANVRRIISRHGGRTWAEGAVDQGATFHFTLPRARPS</sequence>
<dbReference type="InterPro" id="IPR000700">
    <property type="entry name" value="PAS-assoc_C"/>
</dbReference>
<gene>
    <name evidence="12" type="ORF">F0U60_02445</name>
</gene>
<dbReference type="InterPro" id="IPR011006">
    <property type="entry name" value="CheY-like_superfamily"/>
</dbReference>
<dbReference type="SMART" id="SM00388">
    <property type="entry name" value="HisKA"/>
    <property type="match status" value="1"/>
</dbReference>
<dbReference type="InterPro" id="IPR013655">
    <property type="entry name" value="PAS_fold_3"/>
</dbReference>
<dbReference type="Pfam" id="PF02518">
    <property type="entry name" value="HATPase_c"/>
    <property type="match status" value="1"/>
</dbReference>
<dbReference type="Gene3D" id="3.40.50.2300">
    <property type="match status" value="1"/>
</dbReference>
<reference evidence="12 13" key="1">
    <citation type="submission" date="2019-08" db="EMBL/GenBank/DDBJ databases">
        <title>Archangium and Cystobacter genomes.</title>
        <authorList>
            <person name="Chen I.-C.K."/>
            <person name="Wielgoss S."/>
        </authorList>
    </citation>
    <scope>NUCLEOTIDE SEQUENCE [LARGE SCALE GENOMIC DNA]</scope>
    <source>
        <strain evidence="12 13">Cbm 6</strain>
    </source>
</reference>
<dbReference type="InterPro" id="IPR036890">
    <property type="entry name" value="HATPase_C_sf"/>
</dbReference>
<evidence type="ECO:0000313" key="12">
    <source>
        <dbReference type="EMBL" id="WNG43079.1"/>
    </source>
</evidence>
<evidence type="ECO:0000313" key="13">
    <source>
        <dbReference type="Proteomes" id="UP001611383"/>
    </source>
</evidence>
<dbReference type="Pfam" id="PF13185">
    <property type="entry name" value="GAF_2"/>
    <property type="match status" value="1"/>
</dbReference>
<dbReference type="InterPro" id="IPR003661">
    <property type="entry name" value="HisK_dim/P_dom"/>
</dbReference>
<evidence type="ECO:0000256" key="5">
    <source>
        <dbReference type="ARBA" id="ARBA00022777"/>
    </source>
</evidence>
<dbReference type="EMBL" id="CP043494">
    <property type="protein sequence ID" value="WNG43079.1"/>
    <property type="molecule type" value="Genomic_DNA"/>
</dbReference>
<dbReference type="SMART" id="SM00086">
    <property type="entry name" value="PAC"/>
    <property type="match status" value="2"/>
</dbReference>
<dbReference type="Gene3D" id="3.30.450.20">
    <property type="entry name" value="PAS domain"/>
    <property type="match status" value="4"/>
</dbReference>
<evidence type="ECO:0000256" key="4">
    <source>
        <dbReference type="ARBA" id="ARBA00022679"/>
    </source>
</evidence>
<dbReference type="PROSITE" id="PS50113">
    <property type="entry name" value="PAC"/>
    <property type="match status" value="2"/>
</dbReference>
<dbReference type="Gene3D" id="3.30.565.10">
    <property type="entry name" value="Histidine kinase-like ATPase, C-terminal domain"/>
    <property type="match status" value="1"/>
</dbReference>
<dbReference type="CDD" id="cd00156">
    <property type="entry name" value="REC"/>
    <property type="match status" value="1"/>
</dbReference>
<dbReference type="InterPro" id="IPR004358">
    <property type="entry name" value="Sig_transdc_His_kin-like_C"/>
</dbReference>
<dbReference type="SUPFAM" id="SSF47384">
    <property type="entry name" value="Homodimeric domain of signal transducing histidine kinase"/>
    <property type="match status" value="1"/>
</dbReference>
<name>A0ABY9WH06_9BACT</name>
<feature type="coiled-coil region" evidence="7">
    <location>
        <begin position="753"/>
        <end position="780"/>
    </location>
</feature>
<dbReference type="InterPro" id="IPR003594">
    <property type="entry name" value="HATPase_dom"/>
</dbReference>
<feature type="domain" description="PAS" evidence="10">
    <location>
        <begin position="321"/>
        <end position="392"/>
    </location>
</feature>
<dbReference type="Pfam" id="PF08447">
    <property type="entry name" value="PAS_3"/>
    <property type="match status" value="1"/>
</dbReference>
<feature type="domain" description="PAS" evidence="10">
    <location>
        <begin position="770"/>
        <end position="840"/>
    </location>
</feature>
<keyword evidence="3 6" id="KW-0597">Phosphoprotein</keyword>
<feature type="modified residue" description="4-aspartylphosphate" evidence="6">
    <location>
        <position position="79"/>
    </location>
</feature>
<dbReference type="EC" id="2.7.13.3" evidence="2"/>
<keyword evidence="13" id="KW-1185">Reference proteome</keyword>
<dbReference type="SUPFAM" id="SSF52172">
    <property type="entry name" value="CheY-like"/>
    <property type="match status" value="1"/>
</dbReference>
<dbReference type="SUPFAM" id="SSF55785">
    <property type="entry name" value="PYP-like sensor domain (PAS domain)"/>
    <property type="match status" value="4"/>
</dbReference>